<dbReference type="EMBL" id="JANWOI010000001">
    <property type="protein sequence ID" value="MDA5192714.1"/>
    <property type="molecule type" value="Genomic_DNA"/>
</dbReference>
<dbReference type="Pfam" id="PF08534">
    <property type="entry name" value="Redoxin"/>
    <property type="match status" value="1"/>
</dbReference>
<dbReference type="InterPro" id="IPR013740">
    <property type="entry name" value="Redoxin"/>
</dbReference>
<dbReference type="InterPro" id="IPR036249">
    <property type="entry name" value="Thioredoxin-like_sf"/>
</dbReference>
<keyword evidence="3" id="KW-0201">Cytochrome c-type biogenesis</keyword>
<dbReference type="NCBIfam" id="TIGR00385">
    <property type="entry name" value="dsbE"/>
    <property type="match status" value="1"/>
</dbReference>
<organism evidence="7 8">
    <name type="scientific">Govanella unica</name>
    <dbReference type="NCBI Taxonomy" id="2975056"/>
    <lineage>
        <taxon>Bacteria</taxon>
        <taxon>Pseudomonadati</taxon>
        <taxon>Pseudomonadota</taxon>
        <taxon>Alphaproteobacteria</taxon>
        <taxon>Emcibacterales</taxon>
        <taxon>Govanellaceae</taxon>
        <taxon>Govanella</taxon>
    </lineage>
</organism>
<evidence type="ECO:0000313" key="8">
    <source>
        <dbReference type="Proteomes" id="UP001141619"/>
    </source>
</evidence>
<dbReference type="CDD" id="cd03010">
    <property type="entry name" value="TlpA_like_DsbE"/>
    <property type="match status" value="1"/>
</dbReference>
<reference evidence="7" key="2">
    <citation type="journal article" date="2023" name="Syst. Appl. Microbiol.">
        <title>Govania unica gen. nov., sp. nov., a rare biosphere bacterium that represents a novel family in the class Alphaproteobacteria.</title>
        <authorList>
            <person name="Vandamme P."/>
            <person name="Peeters C."/>
            <person name="Hettiarachchi A."/>
            <person name="Cnockaert M."/>
            <person name="Carlier A."/>
        </authorList>
    </citation>
    <scope>NUCLEOTIDE SEQUENCE</scope>
    <source>
        <strain evidence="7">LMG 31809</strain>
    </source>
</reference>
<evidence type="ECO:0000256" key="5">
    <source>
        <dbReference type="ARBA" id="ARBA00023284"/>
    </source>
</evidence>
<dbReference type="Gene3D" id="3.40.30.10">
    <property type="entry name" value="Glutaredoxin"/>
    <property type="match status" value="1"/>
</dbReference>
<sequence>MRFKFLVPLLVFVAVAMALFVGLFLKPAEVPSVLVGKSVPEFSLPPFEGAQKGLSSADLKTGQVSIVNVFASWCVPCRVEHPQLMALEKTGVPIYAIAYKDRAEAVRNFLTPLGNPFRSIGDDRSGRVGIDWGVYGVPETFIVAGDGRIVYRHVGPIMEQDIADKIMPAIEKAKTS</sequence>
<dbReference type="SUPFAM" id="SSF52833">
    <property type="entry name" value="Thioredoxin-like"/>
    <property type="match status" value="1"/>
</dbReference>
<dbReference type="PROSITE" id="PS00194">
    <property type="entry name" value="THIOREDOXIN_1"/>
    <property type="match status" value="1"/>
</dbReference>
<evidence type="ECO:0000256" key="3">
    <source>
        <dbReference type="ARBA" id="ARBA00022748"/>
    </source>
</evidence>
<evidence type="ECO:0000256" key="2">
    <source>
        <dbReference type="ARBA" id="ARBA00007758"/>
    </source>
</evidence>
<dbReference type="InterPro" id="IPR013766">
    <property type="entry name" value="Thioredoxin_domain"/>
</dbReference>
<proteinExistence type="inferred from homology"/>
<dbReference type="PROSITE" id="PS51352">
    <property type="entry name" value="THIOREDOXIN_2"/>
    <property type="match status" value="1"/>
</dbReference>
<protein>
    <submittedName>
        <fullName evidence="7">DsbE family thiol:disulfide interchange protein</fullName>
    </submittedName>
</protein>
<dbReference type="PANTHER" id="PTHR42852">
    <property type="entry name" value="THIOL:DISULFIDE INTERCHANGE PROTEIN DSBE"/>
    <property type="match status" value="1"/>
</dbReference>
<evidence type="ECO:0000256" key="1">
    <source>
        <dbReference type="ARBA" id="ARBA00004196"/>
    </source>
</evidence>
<dbReference type="Proteomes" id="UP001141619">
    <property type="component" value="Unassembled WGS sequence"/>
</dbReference>
<keyword evidence="4" id="KW-1015">Disulfide bond</keyword>
<reference evidence="7" key="1">
    <citation type="submission" date="2022-08" db="EMBL/GenBank/DDBJ databases">
        <authorList>
            <person name="Vandamme P."/>
            <person name="Hettiarachchi A."/>
            <person name="Peeters C."/>
            <person name="Cnockaert M."/>
            <person name="Carlier A."/>
        </authorList>
    </citation>
    <scope>NUCLEOTIDE SEQUENCE</scope>
    <source>
        <strain evidence="7">LMG 31809</strain>
    </source>
</reference>
<dbReference type="RefSeq" id="WP_274942418.1">
    <property type="nucleotide sequence ID" value="NZ_JANWOI010000001.1"/>
</dbReference>
<dbReference type="InterPro" id="IPR004799">
    <property type="entry name" value="Periplasmic_diS_OxRdtase_DsbE"/>
</dbReference>
<keyword evidence="5" id="KW-0676">Redox-active center</keyword>
<evidence type="ECO:0000256" key="4">
    <source>
        <dbReference type="ARBA" id="ARBA00023157"/>
    </source>
</evidence>
<gene>
    <name evidence="7" type="ORF">NYP16_01920</name>
</gene>
<evidence type="ECO:0000259" key="6">
    <source>
        <dbReference type="PROSITE" id="PS51352"/>
    </source>
</evidence>
<keyword evidence="8" id="KW-1185">Reference proteome</keyword>
<name>A0A9X3TW96_9PROT</name>
<dbReference type="InterPro" id="IPR050553">
    <property type="entry name" value="Thioredoxin_ResA/DsbE_sf"/>
</dbReference>
<comment type="subcellular location">
    <subcellularLocation>
        <location evidence="1">Cell envelope</location>
    </subcellularLocation>
</comment>
<evidence type="ECO:0000313" key="7">
    <source>
        <dbReference type="EMBL" id="MDA5192714.1"/>
    </source>
</evidence>
<comment type="caution">
    <text evidence="7">The sequence shown here is derived from an EMBL/GenBank/DDBJ whole genome shotgun (WGS) entry which is preliminary data.</text>
</comment>
<dbReference type="GO" id="GO:0017004">
    <property type="term" value="P:cytochrome complex assembly"/>
    <property type="evidence" value="ECO:0007669"/>
    <property type="project" value="UniProtKB-KW"/>
</dbReference>
<dbReference type="GO" id="GO:0015036">
    <property type="term" value="F:disulfide oxidoreductase activity"/>
    <property type="evidence" value="ECO:0007669"/>
    <property type="project" value="InterPro"/>
</dbReference>
<comment type="similarity">
    <text evidence="2">Belongs to the thioredoxin family. DsbE subfamily.</text>
</comment>
<dbReference type="InterPro" id="IPR017937">
    <property type="entry name" value="Thioredoxin_CS"/>
</dbReference>
<feature type="domain" description="Thioredoxin" evidence="6">
    <location>
        <begin position="33"/>
        <end position="171"/>
    </location>
</feature>
<accession>A0A9X3TW96</accession>
<dbReference type="PANTHER" id="PTHR42852:SF6">
    <property type="entry name" value="THIOL:DISULFIDE INTERCHANGE PROTEIN DSBE"/>
    <property type="match status" value="1"/>
</dbReference>
<dbReference type="AlphaFoldDB" id="A0A9X3TW96"/>
<dbReference type="GO" id="GO:0030288">
    <property type="term" value="C:outer membrane-bounded periplasmic space"/>
    <property type="evidence" value="ECO:0007669"/>
    <property type="project" value="InterPro"/>
</dbReference>